<dbReference type="RefSeq" id="WP_090937257.1">
    <property type="nucleotide sequence ID" value="NZ_FNDJ01000013.1"/>
</dbReference>
<name>A0A1G8XRI5_9ACTN</name>
<keyword evidence="2" id="KW-1185">Reference proteome</keyword>
<dbReference type="AlphaFoldDB" id="A0A1G8XRI5"/>
<dbReference type="STRING" id="633440.SAMN05421869_11354"/>
<protein>
    <submittedName>
        <fullName evidence="1">Uncharacterized protein</fullName>
    </submittedName>
</protein>
<sequence>MADAFEEFAWLGEFGPFYDVSCVSFARSLTPPEALARLEAGVTDIEEVTFEGFQERTMWCVDSDNMRSTYVGAIETAGWTVLIQLWAGSIGLDNRLMRSLSRESEVVVVHRNLHASDYFIYAVDGEQITWFDQLRPHARTGIDPDRLVEEMREVGLDPDHDWEGPGIDATFPRSFALAKRITGFPFSKAMLAPRFLAAVIRNG</sequence>
<dbReference type="Proteomes" id="UP000199202">
    <property type="component" value="Unassembled WGS sequence"/>
</dbReference>
<accession>A0A1G8XRI5</accession>
<dbReference type="InterPro" id="IPR045592">
    <property type="entry name" value="DUF6461"/>
</dbReference>
<organism evidence="1 2">
    <name type="scientific">Nonomuraea jiangxiensis</name>
    <dbReference type="NCBI Taxonomy" id="633440"/>
    <lineage>
        <taxon>Bacteria</taxon>
        <taxon>Bacillati</taxon>
        <taxon>Actinomycetota</taxon>
        <taxon>Actinomycetes</taxon>
        <taxon>Streptosporangiales</taxon>
        <taxon>Streptosporangiaceae</taxon>
        <taxon>Nonomuraea</taxon>
    </lineage>
</organism>
<dbReference type="OrthoDB" id="4198010at2"/>
<proteinExistence type="predicted"/>
<gene>
    <name evidence="1" type="ORF">SAMN05421869_11354</name>
</gene>
<reference evidence="1 2" key="1">
    <citation type="submission" date="2016-10" db="EMBL/GenBank/DDBJ databases">
        <authorList>
            <person name="de Groot N.N."/>
        </authorList>
    </citation>
    <scope>NUCLEOTIDE SEQUENCE [LARGE SCALE GENOMIC DNA]</scope>
    <source>
        <strain evidence="1 2">CGMCC 4.6533</strain>
    </source>
</reference>
<evidence type="ECO:0000313" key="1">
    <source>
        <dbReference type="EMBL" id="SDJ93169.1"/>
    </source>
</evidence>
<dbReference type="Pfam" id="PF20062">
    <property type="entry name" value="DUF6461"/>
    <property type="match status" value="1"/>
</dbReference>
<evidence type="ECO:0000313" key="2">
    <source>
        <dbReference type="Proteomes" id="UP000199202"/>
    </source>
</evidence>
<dbReference type="EMBL" id="FNDJ01000013">
    <property type="protein sequence ID" value="SDJ93169.1"/>
    <property type="molecule type" value="Genomic_DNA"/>
</dbReference>